<accession>A0A4P7MWR1</accession>
<sequence length="370" mass="39246">MHFSRALLWTTYLFHSKVPGTASMVFPGQKPTSISPTPTIFALEPRADSKPTPFVDADGRVKNNIVISNSDGQLVEQTVCGYTAGHSGSPRYAPAGFDCRVDRQNSLFGICETEIAAATQCGFVVACVDSFRCTSGCGNLDPKFRNSGSAYKTATCSRDTNVPYCWDVVLDVAPQSQYTWHACGPFSSSTHTYLLTPTPLSLPPYWISAQSDSSTASSSTLATSNPASGSKSANGSSDSTGVSSGQDAPGTGSGQSDANNAPPIGVIVGASLAGLLVLCCTVLVALWILKRRDSSNTSTDMSVSNWHQQQQMSPASNTWPCMEAKFDSSARAVEVGPGQHMASTNELPVLRNYVEMEAPGQNIYRAHNTI</sequence>
<gene>
    <name evidence="3" type="ORF">PoMZ_09339</name>
</gene>
<dbReference type="EMBL" id="CP034204">
    <property type="protein sequence ID" value="QBZ53651.1"/>
    <property type="molecule type" value="Genomic_DNA"/>
</dbReference>
<feature type="region of interest" description="Disordered" evidence="1">
    <location>
        <begin position="217"/>
        <end position="258"/>
    </location>
</feature>
<keyword evidence="2" id="KW-0812">Transmembrane</keyword>
<name>A0A4P7MWR1_PYROR</name>
<proteinExistence type="predicted"/>
<evidence type="ECO:0000313" key="4">
    <source>
        <dbReference type="Proteomes" id="UP000294847"/>
    </source>
</evidence>
<evidence type="ECO:0000313" key="3">
    <source>
        <dbReference type="EMBL" id="QBZ53651.1"/>
    </source>
</evidence>
<protein>
    <submittedName>
        <fullName evidence="3">Uncharacterized protein</fullName>
    </submittedName>
</protein>
<dbReference type="Proteomes" id="UP000294847">
    <property type="component" value="Chromosome 1"/>
</dbReference>
<feature type="compositionally biased region" description="Low complexity" evidence="1">
    <location>
        <begin position="217"/>
        <end position="239"/>
    </location>
</feature>
<keyword evidence="2" id="KW-1133">Transmembrane helix</keyword>
<keyword evidence="2" id="KW-0472">Membrane</keyword>
<evidence type="ECO:0000256" key="1">
    <source>
        <dbReference type="SAM" id="MobiDB-lite"/>
    </source>
</evidence>
<reference evidence="3 4" key="1">
    <citation type="journal article" date="2019" name="Mol. Biol. Evol.">
        <title>Blast fungal genomes show frequent chromosomal changes, gene gains and losses, and effector gene turnover.</title>
        <authorList>
            <person name="Gomez Luciano L.B."/>
            <person name="Jason Tsai I."/>
            <person name="Chuma I."/>
            <person name="Tosa Y."/>
            <person name="Chen Y.H."/>
            <person name="Li J.Y."/>
            <person name="Li M.Y."/>
            <person name="Jade Lu M.Y."/>
            <person name="Nakayashiki H."/>
            <person name="Li W.H."/>
        </authorList>
    </citation>
    <scope>NUCLEOTIDE SEQUENCE [LARGE SCALE GENOMIC DNA]</scope>
    <source>
        <strain evidence="3">MZ5-1-6</strain>
    </source>
</reference>
<dbReference type="AlphaFoldDB" id="A0A4P7MWR1"/>
<evidence type="ECO:0000256" key="2">
    <source>
        <dbReference type="SAM" id="Phobius"/>
    </source>
</evidence>
<feature type="transmembrane region" description="Helical" evidence="2">
    <location>
        <begin position="264"/>
        <end position="289"/>
    </location>
</feature>
<organism evidence="3 4">
    <name type="scientific">Pyricularia oryzae</name>
    <name type="common">Rice blast fungus</name>
    <name type="synonym">Magnaporthe oryzae</name>
    <dbReference type="NCBI Taxonomy" id="318829"/>
    <lineage>
        <taxon>Eukaryota</taxon>
        <taxon>Fungi</taxon>
        <taxon>Dikarya</taxon>
        <taxon>Ascomycota</taxon>
        <taxon>Pezizomycotina</taxon>
        <taxon>Sordariomycetes</taxon>
        <taxon>Sordariomycetidae</taxon>
        <taxon>Magnaporthales</taxon>
        <taxon>Pyriculariaceae</taxon>
        <taxon>Pyricularia</taxon>
    </lineage>
</organism>